<organism evidence="2">
    <name type="scientific">Cacopsylla melanoneura</name>
    <dbReference type="NCBI Taxonomy" id="428564"/>
    <lineage>
        <taxon>Eukaryota</taxon>
        <taxon>Metazoa</taxon>
        <taxon>Ecdysozoa</taxon>
        <taxon>Arthropoda</taxon>
        <taxon>Hexapoda</taxon>
        <taxon>Insecta</taxon>
        <taxon>Pterygota</taxon>
        <taxon>Neoptera</taxon>
        <taxon>Paraneoptera</taxon>
        <taxon>Hemiptera</taxon>
        <taxon>Sternorrhyncha</taxon>
        <taxon>Psylloidea</taxon>
        <taxon>Psyllidae</taxon>
        <taxon>Psyllinae</taxon>
        <taxon>Cacopsylla</taxon>
    </lineage>
</organism>
<feature type="domain" description="Endonuclease/exonuclease/phosphatase" evidence="1">
    <location>
        <begin position="273"/>
        <end position="374"/>
    </location>
</feature>
<protein>
    <recommendedName>
        <fullName evidence="1">Endonuclease/exonuclease/phosphatase domain-containing protein</fullName>
    </recommendedName>
</protein>
<dbReference type="SUPFAM" id="SSF56219">
    <property type="entry name" value="DNase I-like"/>
    <property type="match status" value="1"/>
</dbReference>
<proteinExistence type="predicted"/>
<dbReference type="InterPro" id="IPR005135">
    <property type="entry name" value="Endo/exonuclease/phosphatase"/>
</dbReference>
<name>A0A8D8R333_9HEMI</name>
<evidence type="ECO:0000259" key="1">
    <source>
        <dbReference type="Pfam" id="PF14529"/>
    </source>
</evidence>
<dbReference type="PANTHER" id="PTHR33395">
    <property type="entry name" value="TRANSCRIPTASE, PUTATIVE-RELATED-RELATED"/>
    <property type="match status" value="1"/>
</dbReference>
<dbReference type="EMBL" id="HBUF01120648">
    <property type="protein sequence ID" value="CAG6642060.1"/>
    <property type="molecule type" value="Transcribed_RNA"/>
</dbReference>
<dbReference type="AlphaFoldDB" id="A0A8D8R333"/>
<accession>A0A8D8R333</accession>
<sequence length="453" mass="51659">MCHDKVNSTAPSHINTTKPNYVKETQKDTIEDPSIIIYDTEKNNNRTTNEKIINTADNIMLPDSILYDFPTYLSNHQNVEVSSHHTKNNTPPYILDSLTCHQSNSAINNVTSPKRNNIQYSIPVIIPSRRKASSSQRKANHANLVTLNNTTTVDTNHPNKNKKKAIEITYQNVNGLRGKVHYFYENILSQNHDIIAVTESGLNQEFYDSEFFDNRYVVFRQDRDEVITGHLKGGGIMLGIKPELQPTMIDEWSVCSSDMQIIWVEVNMGFSSMYIALLYLPPPTKIGMINFLINYLEEKRTLANKNVLLLGDFNLPYYPFNSDNTSRLDMTTNAFLNFLDQYNYNSYNTVPNEMNRTLDLVLFKGKNNNNNNNVSTRSLTFIICQISLDLTLPTASVVTHSWMTGTLVRLKNPYLTDQHQYSTTPHSIINILSILLCLGALKFVCNRLGPKIE</sequence>
<dbReference type="Gene3D" id="3.60.10.10">
    <property type="entry name" value="Endonuclease/exonuclease/phosphatase"/>
    <property type="match status" value="1"/>
</dbReference>
<evidence type="ECO:0000313" key="2">
    <source>
        <dbReference type="EMBL" id="CAG6642060.1"/>
    </source>
</evidence>
<dbReference type="Pfam" id="PF14529">
    <property type="entry name" value="Exo_endo_phos_2"/>
    <property type="match status" value="1"/>
</dbReference>
<dbReference type="GO" id="GO:0003824">
    <property type="term" value="F:catalytic activity"/>
    <property type="evidence" value="ECO:0007669"/>
    <property type="project" value="InterPro"/>
</dbReference>
<reference evidence="2" key="1">
    <citation type="submission" date="2021-05" db="EMBL/GenBank/DDBJ databases">
        <authorList>
            <person name="Alioto T."/>
            <person name="Alioto T."/>
            <person name="Gomez Garrido J."/>
        </authorList>
    </citation>
    <scope>NUCLEOTIDE SEQUENCE</scope>
</reference>
<dbReference type="PANTHER" id="PTHR33395:SF22">
    <property type="entry name" value="REVERSE TRANSCRIPTASE DOMAIN-CONTAINING PROTEIN"/>
    <property type="match status" value="1"/>
</dbReference>
<dbReference type="InterPro" id="IPR036691">
    <property type="entry name" value="Endo/exonu/phosph_ase_sf"/>
</dbReference>